<dbReference type="AlphaFoldDB" id="A3VBJ4"/>
<dbReference type="Proteomes" id="UP000002931">
    <property type="component" value="Unassembled WGS sequence"/>
</dbReference>
<proteinExistence type="predicted"/>
<dbReference type="HOGENOM" id="CLU_070816_0_0_5"/>
<feature type="transmembrane region" description="Helical" evidence="2">
    <location>
        <begin position="12"/>
        <end position="31"/>
    </location>
</feature>
<dbReference type="STRING" id="314271.RB2654_16696"/>
<dbReference type="EMBL" id="AAMT01000002">
    <property type="protein sequence ID" value="EAQ14327.1"/>
    <property type="molecule type" value="Genomic_DNA"/>
</dbReference>
<gene>
    <name evidence="3" type="ORF">RB2654_16696</name>
</gene>
<protein>
    <submittedName>
        <fullName evidence="3">NADH:ubiquinone oxidoreductase 41 kD complex I subunit</fullName>
    </submittedName>
</protein>
<sequence>MFENWGFLITEMVVLLVLAAILGLIVGWIVWGRRKAPTAAVGEVEVLRAELATCREAGTDQAAEIARLQDKVASLERSESGTSGPTVVPTREPDQPQAPIAAVKPATIDGPREGGADDLKQIKGIGPKLETLVNKLGFYHFDQIAAWTPAEVSWVDDNLEGFKGRVTRDGWVEQARVLADGGATAFSKKVKDGDVY</sequence>
<keyword evidence="2" id="KW-1133">Transmembrane helix</keyword>
<organism evidence="3 4">
    <name type="scientific">Maritimibacter alkaliphilus HTCC2654</name>
    <dbReference type="NCBI Taxonomy" id="314271"/>
    <lineage>
        <taxon>Bacteria</taxon>
        <taxon>Pseudomonadati</taxon>
        <taxon>Pseudomonadota</taxon>
        <taxon>Alphaproteobacteria</taxon>
        <taxon>Rhodobacterales</taxon>
        <taxon>Roseobacteraceae</taxon>
        <taxon>Maritimibacter</taxon>
    </lineage>
</organism>
<evidence type="ECO:0000313" key="4">
    <source>
        <dbReference type="Proteomes" id="UP000002931"/>
    </source>
</evidence>
<reference evidence="3 4" key="1">
    <citation type="journal article" date="2010" name="J. Bacteriol.">
        <title>Genome sequences of Pelagibaca bermudensis HTCC2601T and Maritimibacter alkaliphilus HTCC2654T, the type strains of two marine Roseobacter genera.</title>
        <authorList>
            <person name="Thrash J.C."/>
            <person name="Cho J.C."/>
            <person name="Ferriera S."/>
            <person name="Johnson J."/>
            <person name="Vergin K.L."/>
            <person name="Giovannoni S.J."/>
        </authorList>
    </citation>
    <scope>NUCLEOTIDE SEQUENCE [LARGE SCALE GENOMIC DNA]</scope>
    <source>
        <strain evidence="3 4">HTCC2654</strain>
    </source>
</reference>
<feature type="region of interest" description="Disordered" evidence="1">
    <location>
        <begin position="75"/>
        <end position="97"/>
    </location>
</feature>
<dbReference type="Gene3D" id="1.10.150.20">
    <property type="entry name" value="5' to 3' exonuclease, C-terminal subdomain"/>
    <property type="match status" value="1"/>
</dbReference>
<dbReference type="eggNOG" id="COG3743">
    <property type="taxonomic scope" value="Bacteria"/>
</dbReference>
<keyword evidence="3" id="KW-0830">Ubiquinone</keyword>
<evidence type="ECO:0000256" key="2">
    <source>
        <dbReference type="SAM" id="Phobius"/>
    </source>
</evidence>
<dbReference type="RefSeq" id="WP_008333662.1">
    <property type="nucleotide sequence ID" value="NZ_CH902578.1"/>
</dbReference>
<name>A3VBJ4_9RHOB</name>
<accession>A3VBJ4</accession>
<keyword evidence="2" id="KW-0472">Membrane</keyword>
<keyword evidence="4" id="KW-1185">Reference proteome</keyword>
<comment type="caution">
    <text evidence="3">The sequence shown here is derived from an EMBL/GenBank/DDBJ whole genome shotgun (WGS) entry which is preliminary data.</text>
</comment>
<evidence type="ECO:0000313" key="3">
    <source>
        <dbReference type="EMBL" id="EAQ14327.1"/>
    </source>
</evidence>
<keyword evidence="2" id="KW-0812">Transmembrane</keyword>
<evidence type="ECO:0000256" key="1">
    <source>
        <dbReference type="SAM" id="MobiDB-lite"/>
    </source>
</evidence>